<gene>
    <name evidence="19" type="ORF">MHI_LOCUS124553</name>
</gene>
<dbReference type="SUPFAM" id="SSF52540">
    <property type="entry name" value="P-loop containing nucleoside triphosphate hydrolases"/>
    <property type="match status" value="1"/>
</dbReference>
<keyword evidence="12" id="KW-0413">Isomerase</keyword>
<dbReference type="CDD" id="cd01122">
    <property type="entry name" value="Twinkle_C"/>
    <property type="match status" value="1"/>
</dbReference>
<dbReference type="GO" id="GO:0043139">
    <property type="term" value="F:5'-3' DNA helicase activity"/>
    <property type="evidence" value="ECO:0007669"/>
    <property type="project" value="UniProtKB-EC"/>
</dbReference>
<reference evidence="19" key="1">
    <citation type="submission" date="2020-07" db="EMBL/GenBank/DDBJ databases">
        <authorList>
            <person name="Nazaruddin N."/>
        </authorList>
    </citation>
    <scope>NUCLEOTIDE SEQUENCE</scope>
</reference>
<evidence type="ECO:0000256" key="7">
    <source>
        <dbReference type="ARBA" id="ARBA00022840"/>
    </source>
</evidence>
<evidence type="ECO:0000313" key="19">
    <source>
        <dbReference type="EMBL" id="CAD1469398.1"/>
    </source>
</evidence>
<evidence type="ECO:0000256" key="11">
    <source>
        <dbReference type="ARBA" id="ARBA00023136"/>
    </source>
</evidence>
<feature type="region of interest" description="Disordered" evidence="17">
    <location>
        <begin position="608"/>
        <end position="629"/>
    </location>
</feature>
<evidence type="ECO:0000256" key="15">
    <source>
        <dbReference type="ARBA" id="ARBA00048954"/>
    </source>
</evidence>
<accession>A0A6V7GWI7</accession>
<proteinExistence type="predicted"/>
<dbReference type="GO" id="GO:0003697">
    <property type="term" value="F:single-stranded DNA binding"/>
    <property type="evidence" value="ECO:0007669"/>
    <property type="project" value="InterPro"/>
</dbReference>
<evidence type="ECO:0000256" key="9">
    <source>
        <dbReference type="ARBA" id="ARBA00023121"/>
    </source>
</evidence>
<evidence type="ECO:0000256" key="14">
    <source>
        <dbReference type="ARBA" id="ARBA00044969"/>
    </source>
</evidence>
<feature type="domain" description="SF4 helicase" evidence="18">
    <location>
        <begin position="352"/>
        <end position="614"/>
    </location>
</feature>
<keyword evidence="8" id="KW-0809">Transit peptide</keyword>
<evidence type="ECO:0000256" key="13">
    <source>
        <dbReference type="ARBA" id="ARBA00023271"/>
    </source>
</evidence>
<evidence type="ECO:0000256" key="5">
    <source>
        <dbReference type="ARBA" id="ARBA00022801"/>
    </source>
</evidence>
<dbReference type="EMBL" id="CAJDYZ010002338">
    <property type="protein sequence ID" value="CAD1469398.1"/>
    <property type="molecule type" value="Genomic_DNA"/>
</dbReference>
<comment type="caution">
    <text evidence="19">The sequence shown here is derived from an EMBL/GenBank/DDBJ whole genome shotgun (WGS) entry which is preliminary data.</text>
</comment>
<keyword evidence="5" id="KW-0378">Hydrolase</keyword>
<comment type="catalytic activity">
    <reaction evidence="15">
        <text>ATP + H2O = ADP + phosphate + H(+)</text>
        <dbReference type="Rhea" id="RHEA:13065"/>
        <dbReference type="ChEBI" id="CHEBI:15377"/>
        <dbReference type="ChEBI" id="CHEBI:15378"/>
        <dbReference type="ChEBI" id="CHEBI:30616"/>
        <dbReference type="ChEBI" id="CHEBI:43474"/>
        <dbReference type="ChEBI" id="CHEBI:456216"/>
        <dbReference type="EC" id="5.6.2.3"/>
    </reaction>
</comment>
<dbReference type="AlphaFoldDB" id="A0A6V7GWI7"/>
<dbReference type="PANTHER" id="PTHR12873">
    <property type="entry name" value="T7-LIKE MITOCHONDRIAL DNA HELICASE"/>
    <property type="match status" value="1"/>
</dbReference>
<dbReference type="PANTHER" id="PTHR12873:SF0">
    <property type="entry name" value="TWINKLE MTDNA HELICASE"/>
    <property type="match status" value="1"/>
</dbReference>
<protein>
    <recommendedName>
        <fullName evidence="14">DNA 5'-3' helicase</fullName>
        <ecNumber evidence="14">5.6.2.3</ecNumber>
    </recommendedName>
    <alternativeName>
        <fullName evidence="16">Twinkle protein, mitochondrial</fullName>
    </alternativeName>
</protein>
<dbReference type="GO" id="GO:0016787">
    <property type="term" value="F:hydrolase activity"/>
    <property type="evidence" value="ECO:0007669"/>
    <property type="project" value="UniProtKB-KW"/>
</dbReference>
<dbReference type="GO" id="GO:0042645">
    <property type="term" value="C:mitochondrial nucleoid"/>
    <property type="evidence" value="ECO:0007669"/>
    <property type="project" value="UniProtKB-SubCell"/>
</dbReference>
<dbReference type="InterPro" id="IPR007694">
    <property type="entry name" value="DNA_helicase_DnaB-like_C"/>
</dbReference>
<evidence type="ECO:0000256" key="17">
    <source>
        <dbReference type="SAM" id="MobiDB-lite"/>
    </source>
</evidence>
<dbReference type="Proteomes" id="UP000752696">
    <property type="component" value="Unassembled WGS sequence"/>
</dbReference>
<keyword evidence="10" id="KW-0496">Mitochondrion</keyword>
<evidence type="ECO:0000256" key="12">
    <source>
        <dbReference type="ARBA" id="ARBA00023235"/>
    </source>
</evidence>
<name>A0A6V7GWI7_9HYME</name>
<keyword evidence="4" id="KW-0999">Mitochondrion inner membrane</keyword>
<feature type="compositionally biased region" description="Basic and acidic residues" evidence="17">
    <location>
        <begin position="612"/>
        <end position="629"/>
    </location>
</feature>
<dbReference type="Gene3D" id="3.40.1360.10">
    <property type="match status" value="1"/>
</dbReference>
<dbReference type="Gene3D" id="3.40.50.300">
    <property type="entry name" value="P-loop containing nucleotide triphosphate hydrolases"/>
    <property type="match status" value="1"/>
</dbReference>
<dbReference type="GO" id="GO:0006264">
    <property type="term" value="P:mitochondrial DNA replication"/>
    <property type="evidence" value="ECO:0007669"/>
    <property type="project" value="TreeGrafter"/>
</dbReference>
<organism evidence="19 20">
    <name type="scientific">Heterotrigona itama</name>
    <dbReference type="NCBI Taxonomy" id="395501"/>
    <lineage>
        <taxon>Eukaryota</taxon>
        <taxon>Metazoa</taxon>
        <taxon>Ecdysozoa</taxon>
        <taxon>Arthropoda</taxon>
        <taxon>Hexapoda</taxon>
        <taxon>Insecta</taxon>
        <taxon>Pterygota</taxon>
        <taxon>Neoptera</taxon>
        <taxon>Endopterygota</taxon>
        <taxon>Hymenoptera</taxon>
        <taxon>Apocrita</taxon>
        <taxon>Aculeata</taxon>
        <taxon>Apoidea</taxon>
        <taxon>Anthophila</taxon>
        <taxon>Apidae</taxon>
        <taxon>Heterotrigona</taxon>
    </lineage>
</organism>
<dbReference type="PROSITE" id="PS51199">
    <property type="entry name" value="SF4_HELICASE"/>
    <property type="match status" value="1"/>
</dbReference>
<evidence type="ECO:0000313" key="20">
    <source>
        <dbReference type="Proteomes" id="UP000752696"/>
    </source>
</evidence>
<dbReference type="Pfam" id="PF13481">
    <property type="entry name" value="AAA_25"/>
    <property type="match status" value="1"/>
</dbReference>
<keyword evidence="3" id="KW-0547">Nucleotide-binding</keyword>
<evidence type="ECO:0000259" key="18">
    <source>
        <dbReference type="PROSITE" id="PS51199"/>
    </source>
</evidence>
<evidence type="ECO:0000256" key="1">
    <source>
        <dbReference type="ARBA" id="ARBA00004436"/>
    </source>
</evidence>
<keyword evidence="11" id="KW-0472">Membrane</keyword>
<evidence type="ECO:0000256" key="8">
    <source>
        <dbReference type="ARBA" id="ARBA00022946"/>
    </source>
</evidence>
<evidence type="ECO:0000256" key="2">
    <source>
        <dbReference type="ARBA" id="ARBA00004637"/>
    </source>
</evidence>
<dbReference type="InterPro" id="IPR027032">
    <property type="entry name" value="Twinkle-like"/>
</dbReference>
<dbReference type="GO" id="GO:0008289">
    <property type="term" value="F:lipid binding"/>
    <property type="evidence" value="ECO:0007669"/>
    <property type="project" value="UniProtKB-KW"/>
</dbReference>
<dbReference type="EC" id="5.6.2.3" evidence="14"/>
<keyword evidence="13" id="KW-1135">Mitochondrion nucleoid</keyword>
<keyword evidence="6" id="KW-0347">Helicase</keyword>
<sequence length="629" mass="73214">MFKLLLRICARKRQYITHYNKHCLHAKTEESMLTVSLSDLKQLLKQQCSNVLEGYTCMITDCPICSDIKKKSKLYVNKTTGFFMCDKCKSAGSWDMLKKFLSKKTNKDLEELNMLKTKCCLKENFEETWKCVTSDCQSIKDLSVEEYENLLNNFSLPNISQKDMSELNCFYNKTRNVLYFPLVGLNNSIVGYKSLLTNPQREQTVPAFDVSGCIEYKRPRSKIDDTVVVVEMIDDLLAIISKKSANLIICLPYNLKYLPQQLLPYMESFKKLILWFGNDETSWYTARHFAKKLNEKRCFFIRPIDSQPRPKLAVENNYDFNTILRNAQPVWHKNIITFQELREEVLSDLQNNDKVQGVKWKRYPALNRLLKGHRRGEFTVLTGPTGRCGKTTFVSEYSLDLIMQGVNTLWGSFEIRNTRLARTMLQQMVGVPLDENLGKFDSYADAFEKLPIYFMTFHGQQNIKIVMDAVEHATYVHDIAHVIIDNVQFMLGISSDWKHMERIIKFWEPRFWKQDEIIARFRNFSTVYNCHVTMIIHPRKERFSEELTTSSIFGSAKATQEADNVLIIQDNRLTSVRGKKYLQVAKNRYSGDLGIMPLEFDKSSLGYAARQKGKEKSNETTESLQKEDE</sequence>
<dbReference type="GO" id="GO:0005524">
    <property type="term" value="F:ATP binding"/>
    <property type="evidence" value="ECO:0007669"/>
    <property type="project" value="UniProtKB-KW"/>
</dbReference>
<keyword evidence="20" id="KW-1185">Reference proteome</keyword>
<keyword evidence="9" id="KW-0446">Lipid-binding</keyword>
<evidence type="ECO:0000256" key="3">
    <source>
        <dbReference type="ARBA" id="ARBA00022741"/>
    </source>
</evidence>
<evidence type="ECO:0000256" key="4">
    <source>
        <dbReference type="ARBA" id="ARBA00022792"/>
    </source>
</evidence>
<evidence type="ECO:0000256" key="6">
    <source>
        <dbReference type="ARBA" id="ARBA00022806"/>
    </source>
</evidence>
<dbReference type="InterPro" id="IPR027417">
    <property type="entry name" value="P-loop_NTPase"/>
</dbReference>
<comment type="subcellular location">
    <subcellularLocation>
        <location evidence="2">Mitochondrion inner membrane</location>
        <topology evidence="2">Peripheral membrane protein</topology>
    </subcellularLocation>
    <subcellularLocation>
        <location evidence="1">Mitochondrion matrix</location>
        <location evidence="1">Mitochondrion nucleoid</location>
    </subcellularLocation>
</comment>
<dbReference type="OrthoDB" id="275278at2759"/>
<keyword evidence="7" id="KW-0067">ATP-binding</keyword>
<dbReference type="GO" id="GO:0005743">
    <property type="term" value="C:mitochondrial inner membrane"/>
    <property type="evidence" value="ECO:0007669"/>
    <property type="project" value="UniProtKB-SubCell"/>
</dbReference>
<dbReference type="FunFam" id="3.40.50.300:FF:000845">
    <property type="entry name" value="Mitochondrial helicase twinkle"/>
    <property type="match status" value="1"/>
</dbReference>
<evidence type="ECO:0000256" key="16">
    <source>
        <dbReference type="ARBA" id="ARBA00075597"/>
    </source>
</evidence>
<evidence type="ECO:0000256" key="10">
    <source>
        <dbReference type="ARBA" id="ARBA00023128"/>
    </source>
</evidence>